<dbReference type="WBParaSite" id="PEQ_0000241001-mRNA-1">
    <property type="protein sequence ID" value="PEQ_0000241001-mRNA-1"/>
    <property type="gene ID" value="PEQ_0000241001"/>
</dbReference>
<evidence type="ECO:0000313" key="1">
    <source>
        <dbReference type="Proteomes" id="UP000887564"/>
    </source>
</evidence>
<dbReference type="InterPro" id="IPR012340">
    <property type="entry name" value="NA-bd_OB-fold"/>
</dbReference>
<dbReference type="SUPFAM" id="SSF50249">
    <property type="entry name" value="Nucleic acid-binding proteins"/>
    <property type="match status" value="1"/>
</dbReference>
<dbReference type="Proteomes" id="UP000887564">
    <property type="component" value="Unplaced"/>
</dbReference>
<reference evidence="2" key="1">
    <citation type="submission" date="2022-11" db="UniProtKB">
        <authorList>
            <consortium name="WormBaseParasite"/>
        </authorList>
    </citation>
    <scope>IDENTIFICATION</scope>
</reference>
<evidence type="ECO:0000313" key="2">
    <source>
        <dbReference type="WBParaSite" id="PEQ_0000241001-mRNA-1"/>
    </source>
</evidence>
<accession>A0A914RCF9</accession>
<protein>
    <submittedName>
        <fullName evidence="2">S1 motif domain-containing protein</fullName>
    </submittedName>
</protein>
<sequence>MILKENTLLKAFVRSASNGHVYAEMGPGITGRIEQRRSTDNLKPDQLITVRVLRVFPNGGVKLLYMGTAAVEHVDEVFLSTEVSSDETEIHIE</sequence>
<dbReference type="AlphaFoldDB" id="A0A914RCF9"/>
<organism evidence="1 2">
    <name type="scientific">Parascaris equorum</name>
    <name type="common">Equine roundworm</name>
    <dbReference type="NCBI Taxonomy" id="6256"/>
    <lineage>
        <taxon>Eukaryota</taxon>
        <taxon>Metazoa</taxon>
        <taxon>Ecdysozoa</taxon>
        <taxon>Nematoda</taxon>
        <taxon>Chromadorea</taxon>
        <taxon>Rhabditida</taxon>
        <taxon>Spirurina</taxon>
        <taxon>Ascaridomorpha</taxon>
        <taxon>Ascaridoidea</taxon>
        <taxon>Ascarididae</taxon>
        <taxon>Parascaris</taxon>
    </lineage>
</organism>
<keyword evidence="1" id="KW-1185">Reference proteome</keyword>
<proteinExistence type="predicted"/>
<name>A0A914RCF9_PAREQ</name>